<proteinExistence type="predicted"/>
<evidence type="ECO:0000313" key="2">
    <source>
        <dbReference type="Proteomes" id="UP000005289"/>
    </source>
</evidence>
<dbReference type="EMBL" id="CP007029">
    <property type="protein sequence ID" value="AHF00032.1"/>
    <property type="molecule type" value="Genomic_DNA"/>
</dbReference>
<reference evidence="1 2" key="1">
    <citation type="submission" date="2013-12" db="EMBL/GenBank/DDBJ databases">
        <authorList>
            <consortium name="DOE Joint Genome Institute"/>
            <person name="Muyzer G."/>
            <person name="Huntemann M."/>
            <person name="Han J."/>
            <person name="Chen A."/>
            <person name="Kyrpides N."/>
            <person name="Mavromatis K."/>
            <person name="Markowitz V."/>
            <person name="Palaniappan K."/>
            <person name="Ivanova N."/>
            <person name="Schaumberg A."/>
            <person name="Pati A."/>
            <person name="Liolios K."/>
            <person name="Nordberg H.P."/>
            <person name="Cantor M.N."/>
            <person name="Hua S.X."/>
            <person name="Woyke T."/>
        </authorList>
    </citation>
    <scope>NUCLEOTIDE SEQUENCE [LARGE SCALE GENOMIC DNA]</scope>
    <source>
        <strain evidence="1 2">ARh 1</strain>
    </source>
</reference>
<name>W0DNJ4_9GAMM</name>
<accession>W0DNJ4</accession>
<gene>
    <name evidence="1" type="ORF">THITH_06985</name>
</gene>
<keyword evidence="2" id="KW-1185">Reference proteome</keyword>
<dbReference type="Proteomes" id="UP000005289">
    <property type="component" value="Chromosome"/>
</dbReference>
<dbReference type="HOGENOM" id="CLU_2182778_0_0_6"/>
<dbReference type="AlphaFoldDB" id="W0DNJ4"/>
<dbReference type="OrthoDB" id="9837333at2"/>
<sequence length="109" mass="12382">MEHHHDDECIWVRTDVWLDTGDGPPVKVQTRKLCNSGAFIEYTGSIDDDAVEIIFPEFGSKGGRRVFGVVAGRWPDGIWVRFQRDLRSSSEMLMRNGLSRGARQVYPSI</sequence>
<dbReference type="KEGG" id="tti:THITH_06985"/>
<evidence type="ECO:0000313" key="1">
    <source>
        <dbReference type="EMBL" id="AHF00032.1"/>
    </source>
</evidence>
<organism evidence="1 2">
    <name type="scientific">Thioalkalivibrio paradoxus ARh 1</name>
    <dbReference type="NCBI Taxonomy" id="713585"/>
    <lineage>
        <taxon>Bacteria</taxon>
        <taxon>Pseudomonadati</taxon>
        <taxon>Pseudomonadota</taxon>
        <taxon>Gammaproteobacteria</taxon>
        <taxon>Chromatiales</taxon>
        <taxon>Ectothiorhodospiraceae</taxon>
        <taxon>Thioalkalivibrio</taxon>
    </lineage>
</organism>
<evidence type="ECO:0008006" key="3">
    <source>
        <dbReference type="Google" id="ProtNLM"/>
    </source>
</evidence>
<dbReference type="RefSeq" id="WP_006747848.1">
    <property type="nucleotide sequence ID" value="NZ_CP007029.1"/>
</dbReference>
<protein>
    <recommendedName>
        <fullName evidence="3">PilZ domain-containing protein</fullName>
    </recommendedName>
</protein>